<protein>
    <submittedName>
        <fullName evidence="3">Autotransporter outer membrane beta-barrel domain-containing protein</fullName>
    </submittedName>
</protein>
<proteinExistence type="predicted"/>
<dbReference type="AlphaFoldDB" id="A0A5X3P1N6"/>
<dbReference type="Pfam" id="PF25783">
    <property type="entry name" value="BigA_beta"/>
    <property type="match status" value="1"/>
</dbReference>
<dbReference type="EMBL" id="AAHRRA010000004">
    <property type="protein sequence ID" value="EBZ6051234.1"/>
    <property type="molecule type" value="Genomic_DNA"/>
</dbReference>
<evidence type="ECO:0000313" key="3">
    <source>
        <dbReference type="EMBL" id="EBZ6051234.1"/>
    </source>
</evidence>
<feature type="signal peptide" evidence="1">
    <location>
        <begin position="1"/>
        <end position="23"/>
    </location>
</feature>
<keyword evidence="1" id="KW-0732">Signal</keyword>
<feature type="chain" id="PRO_5024928629" evidence="1">
    <location>
        <begin position="24"/>
        <end position="929"/>
    </location>
</feature>
<evidence type="ECO:0000256" key="1">
    <source>
        <dbReference type="SAM" id="SignalP"/>
    </source>
</evidence>
<dbReference type="Gene3D" id="2.40.128.130">
    <property type="entry name" value="Autotransporter beta-domain"/>
    <property type="match status" value="1"/>
</dbReference>
<organism evidence="3">
    <name type="scientific">Salmonella enterica subsp. enterica serovar Weslaco</name>
    <dbReference type="NCBI Taxonomy" id="1243597"/>
    <lineage>
        <taxon>Bacteria</taxon>
        <taxon>Pseudomonadati</taxon>
        <taxon>Pseudomonadota</taxon>
        <taxon>Gammaproteobacteria</taxon>
        <taxon>Enterobacterales</taxon>
        <taxon>Enterobacteriaceae</taxon>
        <taxon>Salmonella</taxon>
    </lineage>
</organism>
<dbReference type="SUPFAM" id="SSF103515">
    <property type="entry name" value="Autotransporter"/>
    <property type="match status" value="1"/>
</dbReference>
<name>A0A5X3P1N6_SALET</name>
<comment type="caution">
    <text evidence="3">The sequence shown here is derived from an EMBL/GenBank/DDBJ whole genome shotgun (WGS) entry which is preliminary data.</text>
</comment>
<reference evidence="3" key="1">
    <citation type="submission" date="2018-10" db="EMBL/GenBank/DDBJ databases">
        <authorList>
            <consortium name="GenomeTrakr network: Whole genome sequencing for foodborne pathogen traceback"/>
        </authorList>
    </citation>
    <scope>NUCLEOTIDE SEQUENCE</scope>
    <source>
        <strain evidence="3">FDA00013435</strain>
    </source>
</reference>
<sequence>MNQKKLALVIALILSVNGTTAWAAQCPDDIHSLSKQEQEACLAREDSSTMWWWIGGGTLVAAGVAIAAGGGGGGGGGGGDGDDDDRFDDYDDYYEYYARTGTWPPNTPQSVIDAWNAAHPVNPTPSDNVNPTPGDDTSNTVYFHEHATSDQTGVSSFTFAQDNGKVIVDTDSTFSGVNQRAVWVKGQSVEVDVLAGTTTTATRDATSIYITGKDAVVNIAGKLVATGDDASVIDIEGINGHVTLQESSEVNVSDSGDGLELESSNARLIANGKINVSGWDSTGISASGNNIHLTIGNTANINVSSLSGTWRDDDVTATAFDVEGNNLEIVQQSNQFYVGANATGIHAETEYGGSVIQSGTMTINGTGATGIELESEGQSNLVATNSGTLNVKNGGTGMYASGRNAQLINTGDINVHNSGSGMSVGSGATAINRGRITLTSDGTTTGTLSAMSSRGNSTLINDTSGVININASGAQPFVWSSQRGDTMTNYGKIYASGVDVTNNYQIGTVSATQAGVLQTSHADLSDVTINTGFTQSSDATNVTFDNVVVGEDLSGAENIRSTSVVWAAEGSKDSEGNVDVTLSKKSYDSVVTDASVKSVATELEQGYTNNALYNSLNQSSTEGLNQAMRAISGQNAGQVRQQTRVLDRRFDMLSMQGVTNASGFSFNAINKNSQAAELANDARYDMISVGQTFTAGSHQYTFRYGLARLDGENSSNSDSITGGYSQFLGIAHRLDMDGIAWQNRLDASVHQLDSSRAVRYSGVSVNASGDGQYQNMAFTSALSKDFTVGESLTIVPTAGLRMRYQHSDAMQEDNAGDWNLHWSASDKQALDSLVGVDLRWQPAPGLIVNAAIEGGPNLGYKENAGSVTLQGAQGARFAVQQQRGGQINGMANVGVNWSTEQTQLRFSAWKWQEDGDKDKGLTLDFSLRF</sequence>
<accession>A0A5X3P1N6</accession>
<feature type="domain" description="Putative surface-exposed virulence protein BigA beta-sandwich" evidence="2">
    <location>
        <begin position="503"/>
        <end position="585"/>
    </location>
</feature>
<evidence type="ECO:0000259" key="2">
    <source>
        <dbReference type="Pfam" id="PF25783"/>
    </source>
</evidence>
<gene>
    <name evidence="3" type="ORF">D2118_06905</name>
</gene>
<dbReference type="InterPro" id="IPR058034">
    <property type="entry name" value="BigA_beta"/>
</dbReference>
<dbReference type="InterPro" id="IPR036709">
    <property type="entry name" value="Autotransporte_beta_dom_sf"/>
</dbReference>